<feature type="signal peptide" evidence="5">
    <location>
        <begin position="1"/>
        <end position="27"/>
    </location>
</feature>
<dbReference type="Pfam" id="PF01510">
    <property type="entry name" value="Amidase_2"/>
    <property type="match status" value="1"/>
</dbReference>
<dbReference type="GO" id="GO:0071555">
    <property type="term" value="P:cell wall organization"/>
    <property type="evidence" value="ECO:0007669"/>
    <property type="project" value="UniProtKB-KW"/>
</dbReference>
<proteinExistence type="predicted"/>
<dbReference type="InterPro" id="IPR002502">
    <property type="entry name" value="Amidase_domain"/>
</dbReference>
<dbReference type="EMBL" id="CM001403">
    <property type="protein sequence ID" value="EHQ26781.1"/>
    <property type="molecule type" value="Genomic_DNA"/>
</dbReference>
<dbReference type="InterPro" id="IPR051206">
    <property type="entry name" value="NAMLAA_amidase_2"/>
</dbReference>
<evidence type="ECO:0000313" key="8">
    <source>
        <dbReference type="Proteomes" id="UP000002774"/>
    </source>
</evidence>
<protein>
    <recommendedName>
        <fullName evidence="2">N-acetylmuramoyl-L-alanine amidase</fullName>
        <ecNumber evidence="2">3.5.1.28</ecNumber>
    </recommendedName>
</protein>
<comment type="catalytic activity">
    <reaction evidence="1">
        <text>Hydrolyzes the link between N-acetylmuramoyl residues and L-amino acid residues in certain cell-wall glycopeptides.</text>
        <dbReference type="EC" id="3.5.1.28"/>
    </reaction>
</comment>
<dbReference type="PROSITE" id="PS51257">
    <property type="entry name" value="PROKAR_LIPOPROTEIN"/>
    <property type="match status" value="1"/>
</dbReference>
<dbReference type="Gene3D" id="3.40.80.10">
    <property type="entry name" value="Peptidoglycan recognition protein-like"/>
    <property type="match status" value="1"/>
</dbReference>
<reference evidence="7" key="1">
    <citation type="submission" date="2011-09" db="EMBL/GenBank/DDBJ databases">
        <title>The permanent draft genome of Mucilaginibacter paludis DSM 18603.</title>
        <authorList>
            <consortium name="US DOE Joint Genome Institute (JGI-PGF)"/>
            <person name="Lucas S."/>
            <person name="Han J."/>
            <person name="Lapidus A."/>
            <person name="Bruce D."/>
            <person name="Goodwin L."/>
            <person name="Pitluck S."/>
            <person name="Peters L."/>
            <person name="Kyrpides N."/>
            <person name="Mavromatis K."/>
            <person name="Ivanova N."/>
            <person name="Mikhailova N."/>
            <person name="Held B."/>
            <person name="Detter J.C."/>
            <person name="Tapia R."/>
            <person name="Han C."/>
            <person name="Land M."/>
            <person name="Hauser L."/>
            <person name="Markowitz V."/>
            <person name="Cheng J.-F."/>
            <person name="Hugenholtz P."/>
            <person name="Woyke T."/>
            <person name="Wu D."/>
            <person name="Tindall B."/>
            <person name="Brambilla E."/>
            <person name="Klenk H.-P."/>
            <person name="Eisen J.A."/>
        </authorList>
    </citation>
    <scope>NUCLEOTIDE SEQUENCE [LARGE SCALE GENOMIC DNA]</scope>
    <source>
        <strain evidence="7">DSM 18603</strain>
    </source>
</reference>
<evidence type="ECO:0000256" key="4">
    <source>
        <dbReference type="ARBA" id="ARBA00023316"/>
    </source>
</evidence>
<dbReference type="Proteomes" id="UP000002774">
    <property type="component" value="Chromosome"/>
</dbReference>
<keyword evidence="5" id="KW-0732">Signal</keyword>
<keyword evidence="3" id="KW-0378">Hydrolase</keyword>
<dbReference type="GO" id="GO:0009254">
    <property type="term" value="P:peptidoglycan turnover"/>
    <property type="evidence" value="ECO:0007669"/>
    <property type="project" value="TreeGrafter"/>
</dbReference>
<dbReference type="GO" id="GO:0019867">
    <property type="term" value="C:outer membrane"/>
    <property type="evidence" value="ECO:0007669"/>
    <property type="project" value="TreeGrafter"/>
</dbReference>
<keyword evidence="8" id="KW-1185">Reference proteome</keyword>
<dbReference type="PANTHER" id="PTHR30417:SF1">
    <property type="entry name" value="N-ACETYLMURAMOYL-L-ALANINE AMIDASE AMID"/>
    <property type="match status" value="1"/>
</dbReference>
<feature type="domain" description="N-acetylmuramoyl-L-alanine amidase" evidence="6">
    <location>
        <begin position="63"/>
        <end position="196"/>
    </location>
</feature>
<dbReference type="GO" id="GO:0008745">
    <property type="term" value="F:N-acetylmuramoyl-L-alanine amidase activity"/>
    <property type="evidence" value="ECO:0007669"/>
    <property type="project" value="UniProtKB-EC"/>
</dbReference>
<dbReference type="SMART" id="SM00644">
    <property type="entry name" value="Ami_2"/>
    <property type="match status" value="1"/>
</dbReference>
<dbReference type="AlphaFoldDB" id="H1Y4J7"/>
<evidence type="ECO:0000313" key="7">
    <source>
        <dbReference type="EMBL" id="EHQ26781.1"/>
    </source>
</evidence>
<organism evidence="7 8">
    <name type="scientific">Mucilaginibacter paludis DSM 18603</name>
    <dbReference type="NCBI Taxonomy" id="714943"/>
    <lineage>
        <taxon>Bacteria</taxon>
        <taxon>Pseudomonadati</taxon>
        <taxon>Bacteroidota</taxon>
        <taxon>Sphingobacteriia</taxon>
        <taxon>Sphingobacteriales</taxon>
        <taxon>Sphingobacteriaceae</taxon>
        <taxon>Mucilaginibacter</taxon>
    </lineage>
</organism>
<sequence length="275" mass="30779">MKNTYAYFCILILALIIASCSPKGPYAATNKVYQHQVDSFARVLQLQQPAMLTDSSGMAVPSEWVGTVNLGMRKPNYVIIHYTAEGSIGQTIHTFTVKRTQVSAHYVVAKDGQVVHMVNDYLRAQHAGLGKWGSVIDMNSISIGIEIDNNGNEPYTDAQIKSLLALLDRLKKAYAIPAANFIGHQDFAPKRKPDPGPFFPWKKLAEKGFGYWSDDVLELSPENFDYAIALRLIGYDTSDLNAAVVAFKRHFVQTDIKPKLTQLDLNILYNVYQKY</sequence>
<evidence type="ECO:0000256" key="3">
    <source>
        <dbReference type="ARBA" id="ARBA00022801"/>
    </source>
</evidence>
<dbReference type="RefSeq" id="WP_008506972.1">
    <property type="nucleotide sequence ID" value="NZ_CM001403.1"/>
</dbReference>
<evidence type="ECO:0000256" key="2">
    <source>
        <dbReference type="ARBA" id="ARBA00011901"/>
    </source>
</evidence>
<accession>H1Y4J7</accession>
<dbReference type="CDD" id="cd06583">
    <property type="entry name" value="PGRP"/>
    <property type="match status" value="1"/>
</dbReference>
<dbReference type="HOGENOM" id="CLU_049290_0_0_10"/>
<dbReference type="eggNOG" id="COG3023">
    <property type="taxonomic scope" value="Bacteria"/>
</dbReference>
<name>H1Y4J7_9SPHI</name>
<dbReference type="EC" id="3.5.1.28" evidence="2"/>
<gene>
    <name evidence="7" type="ORF">Mucpa_2668</name>
</gene>
<dbReference type="PANTHER" id="PTHR30417">
    <property type="entry name" value="N-ACETYLMURAMOYL-L-ALANINE AMIDASE AMID"/>
    <property type="match status" value="1"/>
</dbReference>
<evidence type="ECO:0000259" key="6">
    <source>
        <dbReference type="SMART" id="SM00644"/>
    </source>
</evidence>
<keyword evidence="4" id="KW-0961">Cell wall biogenesis/degradation</keyword>
<evidence type="ECO:0000256" key="5">
    <source>
        <dbReference type="SAM" id="SignalP"/>
    </source>
</evidence>
<evidence type="ECO:0000256" key="1">
    <source>
        <dbReference type="ARBA" id="ARBA00001561"/>
    </source>
</evidence>
<dbReference type="GO" id="GO:0009253">
    <property type="term" value="P:peptidoglycan catabolic process"/>
    <property type="evidence" value="ECO:0007669"/>
    <property type="project" value="InterPro"/>
</dbReference>
<dbReference type="SUPFAM" id="SSF55846">
    <property type="entry name" value="N-acetylmuramoyl-L-alanine amidase-like"/>
    <property type="match status" value="1"/>
</dbReference>
<dbReference type="InterPro" id="IPR036505">
    <property type="entry name" value="Amidase/PGRP_sf"/>
</dbReference>
<feature type="chain" id="PRO_5003557445" description="N-acetylmuramoyl-L-alanine amidase" evidence="5">
    <location>
        <begin position="28"/>
        <end position="275"/>
    </location>
</feature>